<protein>
    <submittedName>
        <fullName evidence="1">Uncharacterized protein</fullName>
    </submittedName>
</protein>
<dbReference type="Proteomes" id="UP000613002">
    <property type="component" value="Unassembled WGS sequence"/>
</dbReference>
<evidence type="ECO:0000313" key="2">
    <source>
        <dbReference type="Proteomes" id="UP000613002"/>
    </source>
</evidence>
<organism evidence="1 2">
    <name type="scientific">Parageobacillus toebii NBRC 107807</name>
    <dbReference type="NCBI Taxonomy" id="1223503"/>
    <lineage>
        <taxon>Bacteria</taxon>
        <taxon>Bacillati</taxon>
        <taxon>Bacillota</taxon>
        <taxon>Bacilli</taxon>
        <taxon>Bacillales</taxon>
        <taxon>Anoxybacillaceae</taxon>
        <taxon>Parageobacillus</taxon>
    </lineage>
</organism>
<accession>A0AA89SRA2</accession>
<keyword evidence="2" id="KW-1185">Reference proteome</keyword>
<dbReference type="AlphaFoldDB" id="A0AA89SRA2"/>
<evidence type="ECO:0000313" key="1">
    <source>
        <dbReference type="EMBL" id="MBB3867809.1"/>
    </source>
</evidence>
<sequence length="64" mass="7695">MAEYFTYAQNLFVSPPHLRLSQSNLCKMIRYDLTLQLDFITSFNGYLEIRMTVNLEIKWENIIF</sequence>
<gene>
    <name evidence="1" type="ORF">HNR78_000686</name>
</gene>
<dbReference type="EMBL" id="JACICZ010000002">
    <property type="protein sequence ID" value="MBB3867809.1"/>
    <property type="molecule type" value="Genomic_DNA"/>
</dbReference>
<comment type="caution">
    <text evidence="1">The sequence shown here is derived from an EMBL/GenBank/DDBJ whole genome shotgun (WGS) entry which is preliminary data.</text>
</comment>
<proteinExistence type="predicted"/>
<reference evidence="1 2" key="1">
    <citation type="submission" date="2020-08" db="EMBL/GenBank/DDBJ databases">
        <title>Genomic Encyclopedia of Type Strains, Phase IV (KMG-IV): sequencing the most valuable type-strain genomes for metagenomic binning, comparative biology and taxonomic classification.</title>
        <authorList>
            <person name="Goeker M."/>
        </authorList>
    </citation>
    <scope>NUCLEOTIDE SEQUENCE [LARGE SCALE GENOMIC DNA]</scope>
    <source>
        <strain evidence="1 2">DSM 14590</strain>
    </source>
</reference>
<name>A0AA89SRA2_9BACL</name>